<reference evidence="2 3" key="1">
    <citation type="journal article" date="2015" name="Fungal Genet. Biol.">
        <title>Evolution of novel wood decay mechanisms in Agaricales revealed by the genome sequences of Fistulina hepatica and Cylindrobasidium torrendii.</title>
        <authorList>
            <person name="Floudas D."/>
            <person name="Held B.W."/>
            <person name="Riley R."/>
            <person name="Nagy L.G."/>
            <person name="Koehler G."/>
            <person name="Ransdell A.S."/>
            <person name="Younus H."/>
            <person name="Chow J."/>
            <person name="Chiniquy J."/>
            <person name="Lipzen A."/>
            <person name="Tritt A."/>
            <person name="Sun H."/>
            <person name="Haridas S."/>
            <person name="LaButti K."/>
            <person name="Ohm R.A."/>
            <person name="Kues U."/>
            <person name="Blanchette R.A."/>
            <person name="Grigoriev I.V."/>
            <person name="Minto R.E."/>
            <person name="Hibbett D.S."/>
        </authorList>
    </citation>
    <scope>NUCLEOTIDE SEQUENCE [LARGE SCALE GENOMIC DNA]</scope>
    <source>
        <strain evidence="2 3">FP15055 ss-10</strain>
    </source>
</reference>
<name>A0A0D7B2C5_9AGAR</name>
<evidence type="ECO:0000256" key="1">
    <source>
        <dbReference type="SAM" id="Phobius"/>
    </source>
</evidence>
<keyword evidence="1" id="KW-0812">Transmembrane</keyword>
<proteinExistence type="predicted"/>
<keyword evidence="3" id="KW-1185">Reference proteome</keyword>
<feature type="transmembrane region" description="Helical" evidence="1">
    <location>
        <begin position="44"/>
        <end position="64"/>
    </location>
</feature>
<keyword evidence="1" id="KW-0472">Membrane</keyword>
<accession>A0A0D7B2C5</accession>
<protein>
    <submittedName>
        <fullName evidence="2">Uncharacterized protein</fullName>
    </submittedName>
</protein>
<dbReference type="AlphaFoldDB" id="A0A0D7B2C5"/>
<feature type="transmembrane region" description="Helical" evidence="1">
    <location>
        <begin position="12"/>
        <end position="38"/>
    </location>
</feature>
<evidence type="ECO:0000313" key="3">
    <source>
        <dbReference type="Proteomes" id="UP000054007"/>
    </source>
</evidence>
<dbReference type="STRING" id="1314674.A0A0D7B2C5"/>
<keyword evidence="1" id="KW-1133">Transmembrane helix</keyword>
<organism evidence="2 3">
    <name type="scientific">Cylindrobasidium torrendii FP15055 ss-10</name>
    <dbReference type="NCBI Taxonomy" id="1314674"/>
    <lineage>
        <taxon>Eukaryota</taxon>
        <taxon>Fungi</taxon>
        <taxon>Dikarya</taxon>
        <taxon>Basidiomycota</taxon>
        <taxon>Agaricomycotina</taxon>
        <taxon>Agaricomycetes</taxon>
        <taxon>Agaricomycetidae</taxon>
        <taxon>Agaricales</taxon>
        <taxon>Marasmiineae</taxon>
        <taxon>Physalacriaceae</taxon>
        <taxon>Cylindrobasidium</taxon>
    </lineage>
</organism>
<evidence type="ECO:0000313" key="2">
    <source>
        <dbReference type="EMBL" id="KIY64355.1"/>
    </source>
</evidence>
<dbReference type="Proteomes" id="UP000054007">
    <property type="component" value="Unassembled WGS sequence"/>
</dbReference>
<dbReference type="EMBL" id="KN880640">
    <property type="protein sequence ID" value="KIY64355.1"/>
    <property type="molecule type" value="Genomic_DNA"/>
</dbReference>
<gene>
    <name evidence="2" type="ORF">CYLTODRAFT_425285</name>
</gene>
<sequence length="254" mass="25048">MARRPNPIYPIAGAAAAAIIAPIAAPAILGGIFGITALGPVSGLLFAGIQSSGAVVALSGWATVQSIAMGGALPLAGYLGAGVIGGAAGAAVGAGHGNNGNGNDGGGNGGGGGGNGGGWNGGGGGNGNNGGGNGGGWNGGGGYGGGGGNCGGGGENGCDEYEEKKKTRREDGLDDIRKHTLFEYLGEQEFIDAGVLGPHGEDDVPDNVTILCTECGEYVWSEEKGKRDGCGDLKYGIQYWMFHERHCRAIRTKL</sequence>